<evidence type="ECO:0000256" key="6">
    <source>
        <dbReference type="RuleBase" id="RU000716"/>
    </source>
</evidence>
<comment type="similarity">
    <text evidence="1 6">Belongs to the sigma-70 factor family. ECF subfamily.</text>
</comment>
<keyword evidence="3 6" id="KW-0731">Sigma factor</keyword>
<dbReference type="Pfam" id="PF04542">
    <property type="entry name" value="Sigma70_r2"/>
    <property type="match status" value="1"/>
</dbReference>
<evidence type="ECO:0000256" key="3">
    <source>
        <dbReference type="ARBA" id="ARBA00023082"/>
    </source>
</evidence>
<dbReference type="InterPro" id="IPR014284">
    <property type="entry name" value="RNA_pol_sigma-70_dom"/>
</dbReference>
<evidence type="ECO:0000256" key="1">
    <source>
        <dbReference type="ARBA" id="ARBA00010641"/>
    </source>
</evidence>
<dbReference type="InterPro" id="IPR007627">
    <property type="entry name" value="RNA_pol_sigma70_r2"/>
</dbReference>
<dbReference type="InterPro" id="IPR036388">
    <property type="entry name" value="WH-like_DNA-bd_sf"/>
</dbReference>
<accession>A0ABS1TZC2</accession>
<reference evidence="9 10" key="1">
    <citation type="submission" date="2021-01" db="EMBL/GenBank/DDBJ databases">
        <title>Belnapia mucosa sp. nov. and Belnapia arida sp. nov., isolated from the Tabernas Desert (Almeria, Spain).</title>
        <authorList>
            <person name="Molina-Menor E."/>
            <person name="Vidal-Verdu A."/>
            <person name="Calonge A."/>
            <person name="Satari L."/>
            <person name="Pereto J."/>
            <person name="Porcar M."/>
        </authorList>
    </citation>
    <scope>NUCLEOTIDE SEQUENCE [LARGE SCALE GENOMIC DNA]</scope>
    <source>
        <strain evidence="9 10">T18</strain>
    </source>
</reference>
<dbReference type="InterPro" id="IPR000838">
    <property type="entry name" value="RNA_pol_sigma70_ECF_CS"/>
</dbReference>
<keyword evidence="5 6" id="KW-0804">Transcription</keyword>
<keyword evidence="2 6" id="KW-0805">Transcription regulation</keyword>
<evidence type="ECO:0000313" key="10">
    <source>
        <dbReference type="Proteomes" id="UP000660885"/>
    </source>
</evidence>
<evidence type="ECO:0000259" key="8">
    <source>
        <dbReference type="Pfam" id="PF08281"/>
    </source>
</evidence>
<dbReference type="InterPro" id="IPR013324">
    <property type="entry name" value="RNA_pol_sigma_r3/r4-like"/>
</dbReference>
<gene>
    <name evidence="9" type="ORF">JMJ56_04370</name>
</gene>
<evidence type="ECO:0000256" key="4">
    <source>
        <dbReference type="ARBA" id="ARBA00023125"/>
    </source>
</evidence>
<protein>
    <recommendedName>
        <fullName evidence="6">RNA polymerase sigma factor</fullName>
    </recommendedName>
</protein>
<sequence length="211" mass="22301">MLLAPSFHWALPWALPRLAPDAPPTPRPMTDPASSDAALMALAGGGDRAAFNLLVGRHGERALRVALRILGDAAEAEEVAQEAFLRAWQAAASFDPDRARFTTWLHRIVVNLAIDRTRRRAGAPSAGLEAAVELADPGPGPEADAVATEARAALAAALGALPPRQRAAIALAYEQELSGAEAAAALEVSERALEGLLRRARQFLRSRLEGS</sequence>
<dbReference type="Gene3D" id="1.10.1740.10">
    <property type="match status" value="1"/>
</dbReference>
<dbReference type="NCBIfam" id="TIGR02937">
    <property type="entry name" value="sigma70-ECF"/>
    <property type="match status" value="1"/>
</dbReference>
<dbReference type="Proteomes" id="UP000660885">
    <property type="component" value="Unassembled WGS sequence"/>
</dbReference>
<dbReference type="InterPro" id="IPR013325">
    <property type="entry name" value="RNA_pol_sigma_r2"/>
</dbReference>
<dbReference type="PANTHER" id="PTHR43133">
    <property type="entry name" value="RNA POLYMERASE ECF-TYPE SIGMA FACTO"/>
    <property type="match status" value="1"/>
</dbReference>
<dbReference type="SUPFAM" id="SSF88946">
    <property type="entry name" value="Sigma2 domain of RNA polymerase sigma factors"/>
    <property type="match status" value="1"/>
</dbReference>
<evidence type="ECO:0000256" key="2">
    <source>
        <dbReference type="ARBA" id="ARBA00023015"/>
    </source>
</evidence>
<dbReference type="Pfam" id="PF08281">
    <property type="entry name" value="Sigma70_r4_2"/>
    <property type="match status" value="1"/>
</dbReference>
<evidence type="ECO:0000313" key="9">
    <source>
        <dbReference type="EMBL" id="MBL6077230.1"/>
    </source>
</evidence>
<evidence type="ECO:0000256" key="5">
    <source>
        <dbReference type="ARBA" id="ARBA00023163"/>
    </source>
</evidence>
<name>A0ABS1TZC2_9PROT</name>
<organism evidence="9 10">
    <name type="scientific">Belnapia arida</name>
    <dbReference type="NCBI Taxonomy" id="2804533"/>
    <lineage>
        <taxon>Bacteria</taxon>
        <taxon>Pseudomonadati</taxon>
        <taxon>Pseudomonadota</taxon>
        <taxon>Alphaproteobacteria</taxon>
        <taxon>Acetobacterales</taxon>
        <taxon>Roseomonadaceae</taxon>
        <taxon>Belnapia</taxon>
    </lineage>
</organism>
<comment type="caution">
    <text evidence="9">The sequence shown here is derived from an EMBL/GenBank/DDBJ whole genome shotgun (WGS) entry which is preliminary data.</text>
</comment>
<dbReference type="PANTHER" id="PTHR43133:SF8">
    <property type="entry name" value="RNA POLYMERASE SIGMA FACTOR HI_1459-RELATED"/>
    <property type="match status" value="1"/>
</dbReference>
<dbReference type="SUPFAM" id="SSF88659">
    <property type="entry name" value="Sigma3 and sigma4 domains of RNA polymerase sigma factors"/>
    <property type="match status" value="1"/>
</dbReference>
<feature type="domain" description="RNA polymerase sigma factor 70 region 4 type 2" evidence="8">
    <location>
        <begin position="152"/>
        <end position="204"/>
    </location>
</feature>
<dbReference type="Gene3D" id="1.10.10.10">
    <property type="entry name" value="Winged helix-like DNA-binding domain superfamily/Winged helix DNA-binding domain"/>
    <property type="match status" value="1"/>
</dbReference>
<dbReference type="PROSITE" id="PS01063">
    <property type="entry name" value="SIGMA70_ECF"/>
    <property type="match status" value="1"/>
</dbReference>
<proteinExistence type="inferred from homology"/>
<feature type="domain" description="RNA polymerase sigma-70 region 2" evidence="7">
    <location>
        <begin position="54"/>
        <end position="121"/>
    </location>
</feature>
<dbReference type="InterPro" id="IPR013249">
    <property type="entry name" value="RNA_pol_sigma70_r4_t2"/>
</dbReference>
<evidence type="ECO:0000259" key="7">
    <source>
        <dbReference type="Pfam" id="PF04542"/>
    </source>
</evidence>
<keyword evidence="4 6" id="KW-0238">DNA-binding</keyword>
<dbReference type="NCBIfam" id="NF004113">
    <property type="entry name" value="PRK05602.1"/>
    <property type="match status" value="1"/>
</dbReference>
<keyword evidence="10" id="KW-1185">Reference proteome</keyword>
<dbReference type="EMBL" id="JAETWB010000001">
    <property type="protein sequence ID" value="MBL6077230.1"/>
    <property type="molecule type" value="Genomic_DNA"/>
</dbReference>
<dbReference type="InterPro" id="IPR039425">
    <property type="entry name" value="RNA_pol_sigma-70-like"/>
</dbReference>